<comment type="caution">
    <text evidence="2">The sequence shown here is derived from an EMBL/GenBank/DDBJ whole genome shotgun (WGS) entry which is preliminary data.</text>
</comment>
<keyword evidence="1" id="KW-0472">Membrane</keyword>
<dbReference type="EMBL" id="JACJIS010000003">
    <property type="protein sequence ID" value="MBA9074732.1"/>
    <property type="molecule type" value="Genomic_DNA"/>
</dbReference>
<dbReference type="RefSeq" id="WP_182494191.1">
    <property type="nucleotide sequence ID" value="NZ_JACJIS010000003.1"/>
</dbReference>
<dbReference type="Proteomes" id="UP000555003">
    <property type="component" value="Unassembled WGS sequence"/>
</dbReference>
<keyword evidence="3" id="KW-1185">Reference proteome</keyword>
<feature type="transmembrane region" description="Helical" evidence="1">
    <location>
        <begin position="12"/>
        <end position="31"/>
    </location>
</feature>
<evidence type="ECO:0000313" key="3">
    <source>
        <dbReference type="Proteomes" id="UP000555003"/>
    </source>
</evidence>
<keyword evidence="1" id="KW-1133">Transmembrane helix</keyword>
<keyword evidence="2" id="KW-0132">Cell division</keyword>
<gene>
    <name evidence="2" type="ORF">GGR22_002905</name>
</gene>
<name>A0ABR6DSQ6_9FLAO</name>
<keyword evidence="2" id="KW-0131">Cell cycle</keyword>
<accession>A0ABR6DSQ6</accession>
<proteinExistence type="predicted"/>
<evidence type="ECO:0000256" key="1">
    <source>
        <dbReference type="SAM" id="Phobius"/>
    </source>
</evidence>
<protein>
    <submittedName>
        <fullName evidence="2">Cell division protein FtsB</fullName>
    </submittedName>
</protein>
<keyword evidence="1" id="KW-0812">Transmembrane</keyword>
<dbReference type="GO" id="GO:0051301">
    <property type="term" value="P:cell division"/>
    <property type="evidence" value="ECO:0007669"/>
    <property type="project" value="UniProtKB-KW"/>
</dbReference>
<sequence length="230" mass="27055">MESKYIKYRIYILILLASLLVSLALLFILILDNKKLEKQVQKRENLIEKTVIKEAQLSKQKTKNDSIIERFIDDCGIRINNKKVSSEDLLKLINEQVKEIESLKNKNAQIGDSLQVYESYVSLSKKNIDVKYSTKRKDNQLISTISLKQDSLNIYRKLYNMMQRDYGIAYKIEDNNDSRTYIKKYTKLDSALFVYKHYKHVLSVDDNGDLMIDLPTKREIRRSTSNQKKN</sequence>
<evidence type="ECO:0000313" key="2">
    <source>
        <dbReference type="EMBL" id="MBA9074732.1"/>
    </source>
</evidence>
<organism evidence="2 3">
    <name type="scientific">Flavobacterium gossypii</name>
    <dbReference type="NCBI Taxonomy" id="1646119"/>
    <lineage>
        <taxon>Bacteria</taxon>
        <taxon>Pseudomonadati</taxon>
        <taxon>Bacteroidota</taxon>
        <taxon>Flavobacteriia</taxon>
        <taxon>Flavobacteriales</taxon>
        <taxon>Flavobacteriaceae</taxon>
        <taxon>Flavobacterium</taxon>
    </lineage>
</organism>
<reference evidence="2 3" key="1">
    <citation type="submission" date="2020-08" db="EMBL/GenBank/DDBJ databases">
        <title>Genomic Encyclopedia of Type Strains, Phase IV (KMG-IV): sequencing the most valuable type-strain genomes for metagenomic binning, comparative biology and taxonomic classification.</title>
        <authorList>
            <person name="Goeker M."/>
        </authorList>
    </citation>
    <scope>NUCLEOTIDE SEQUENCE [LARGE SCALE GENOMIC DNA]</scope>
    <source>
        <strain evidence="2 3">DSM 100397</strain>
    </source>
</reference>